<evidence type="ECO:0000256" key="2">
    <source>
        <dbReference type="ARBA" id="ARBA00022525"/>
    </source>
</evidence>
<name>A0A5B9M5D2_9BACT</name>
<dbReference type="GO" id="GO:0005509">
    <property type="term" value="F:calcium ion binding"/>
    <property type="evidence" value="ECO:0007669"/>
    <property type="project" value="InterPro"/>
</dbReference>
<evidence type="ECO:0000259" key="3">
    <source>
        <dbReference type="Pfam" id="PF07595"/>
    </source>
</evidence>
<dbReference type="EMBL" id="CP036264">
    <property type="protein sequence ID" value="QEF96222.1"/>
    <property type="molecule type" value="Genomic_DNA"/>
</dbReference>
<protein>
    <submittedName>
        <fullName evidence="4">Hemolysin, chromosomal</fullName>
    </submittedName>
</protein>
<dbReference type="SUPFAM" id="SSF51120">
    <property type="entry name" value="beta-Roll"/>
    <property type="match status" value="1"/>
</dbReference>
<proteinExistence type="predicted"/>
<dbReference type="AlphaFoldDB" id="A0A5B9M5D2"/>
<evidence type="ECO:0000313" key="4">
    <source>
        <dbReference type="EMBL" id="QEF96222.1"/>
    </source>
</evidence>
<comment type="subcellular location">
    <subcellularLocation>
        <location evidence="1">Secreted</location>
    </subcellularLocation>
</comment>
<dbReference type="KEGG" id="smam:Mal15_02490"/>
<dbReference type="Proteomes" id="UP000321353">
    <property type="component" value="Chromosome"/>
</dbReference>
<dbReference type="Gene3D" id="2.150.10.10">
    <property type="entry name" value="Serralysin-like metalloprotease, C-terminal"/>
    <property type="match status" value="2"/>
</dbReference>
<evidence type="ECO:0000256" key="1">
    <source>
        <dbReference type="ARBA" id="ARBA00004613"/>
    </source>
</evidence>
<dbReference type="InterPro" id="IPR011049">
    <property type="entry name" value="Serralysin-like_metalloprot_C"/>
</dbReference>
<organism evidence="4 5">
    <name type="scientific">Stieleria maiorica</name>
    <dbReference type="NCBI Taxonomy" id="2795974"/>
    <lineage>
        <taxon>Bacteria</taxon>
        <taxon>Pseudomonadati</taxon>
        <taxon>Planctomycetota</taxon>
        <taxon>Planctomycetia</taxon>
        <taxon>Pirellulales</taxon>
        <taxon>Pirellulaceae</taxon>
        <taxon>Stieleria</taxon>
    </lineage>
</organism>
<dbReference type="PANTHER" id="PTHR38340:SF1">
    <property type="entry name" value="S-LAYER PROTEIN"/>
    <property type="match status" value="1"/>
</dbReference>
<gene>
    <name evidence="4" type="primary">hlyA_1</name>
    <name evidence="4" type="ORF">Mal15_02490</name>
</gene>
<dbReference type="PANTHER" id="PTHR38340">
    <property type="entry name" value="S-LAYER PROTEIN"/>
    <property type="match status" value="1"/>
</dbReference>
<reference evidence="4 5" key="1">
    <citation type="submission" date="2019-02" db="EMBL/GenBank/DDBJ databases">
        <title>Planctomycetal bacteria perform biofilm scaping via a novel small molecule.</title>
        <authorList>
            <person name="Jeske O."/>
            <person name="Boedeker C."/>
            <person name="Wiegand S."/>
            <person name="Breitling P."/>
            <person name="Kallscheuer N."/>
            <person name="Jogler M."/>
            <person name="Rohde M."/>
            <person name="Petersen J."/>
            <person name="Medema M.H."/>
            <person name="Surup F."/>
            <person name="Jogler C."/>
        </authorList>
    </citation>
    <scope>NUCLEOTIDE SEQUENCE [LARGE SCALE GENOMIC DNA]</scope>
    <source>
        <strain evidence="4 5">Mal15</strain>
    </source>
</reference>
<dbReference type="Pfam" id="PF00353">
    <property type="entry name" value="HemolysinCabind"/>
    <property type="match status" value="4"/>
</dbReference>
<dbReference type="InterPro" id="IPR050557">
    <property type="entry name" value="RTX_toxin/Mannuronan_C5-epim"/>
</dbReference>
<dbReference type="InterPro" id="IPR011506">
    <property type="entry name" value="Planctomycete_extracellular"/>
</dbReference>
<sequence>MPSVSAFIFRFRFEWDAAVTTRKTTPRRSNTPRRLRAETLETRRVMAAAVDLSADGLLVIEGTAENNRIWVSQSRSGERLRVSIDGRTADFPAANISLMKIFAGAGNDAVRVSRRVEIPTQIFGGDGNDRLAAGSGPTLIEGGDGRDRIRGGAGVNVLFGGAGNDRIVGGASVDYIIGGAGNDILRGGGGDDWIFGDATNSLPEGETDPLEYARANSDVNRGNDIIHGGRGNDMVFAGHGNDRIRGGVGNDFLHGGGGNDRIRGDRGRDELVGGAGSDDLRGGLGADVIRARDGEVDVIFADRLDELFVDDIDRIVRRDRGDSTESGDLTTASV</sequence>
<dbReference type="InterPro" id="IPR001343">
    <property type="entry name" value="Hemolysn_Ca-bd"/>
</dbReference>
<evidence type="ECO:0000313" key="5">
    <source>
        <dbReference type="Proteomes" id="UP000321353"/>
    </source>
</evidence>
<accession>A0A5B9M5D2</accession>
<keyword evidence="2" id="KW-0964">Secreted</keyword>
<dbReference type="PROSITE" id="PS00330">
    <property type="entry name" value="HEMOLYSIN_CALCIUM"/>
    <property type="match status" value="2"/>
</dbReference>
<dbReference type="PRINTS" id="PR00313">
    <property type="entry name" value="CABNDNGRPT"/>
</dbReference>
<dbReference type="Pfam" id="PF07595">
    <property type="entry name" value="Planc_extracel"/>
    <property type="match status" value="1"/>
</dbReference>
<feature type="domain" description="Planctomycete extracellular" evidence="3">
    <location>
        <begin position="33"/>
        <end position="50"/>
    </location>
</feature>
<keyword evidence="5" id="KW-1185">Reference proteome</keyword>
<dbReference type="GO" id="GO:0005576">
    <property type="term" value="C:extracellular region"/>
    <property type="evidence" value="ECO:0007669"/>
    <property type="project" value="UniProtKB-SubCell"/>
</dbReference>
<dbReference type="InterPro" id="IPR018511">
    <property type="entry name" value="Hemolysin-typ_Ca-bd_CS"/>
</dbReference>